<evidence type="ECO:0000313" key="2">
    <source>
        <dbReference type="Proteomes" id="UP000076077"/>
    </source>
</evidence>
<name>A0A143HKR5_MICTH</name>
<accession>A0A143HKR5</accession>
<dbReference type="Proteomes" id="UP000076077">
    <property type="component" value="Chromosome"/>
</dbReference>
<gene>
    <name evidence="1" type="ORF">A3224_05490</name>
</gene>
<dbReference type="Pfam" id="PF01575">
    <property type="entry name" value="MaoC_dehydratas"/>
    <property type="match status" value="1"/>
</dbReference>
<dbReference type="SUPFAM" id="SSF54637">
    <property type="entry name" value="Thioesterase/thiol ester dehydrase-isomerase"/>
    <property type="match status" value="2"/>
</dbReference>
<dbReference type="InterPro" id="IPR029069">
    <property type="entry name" value="HotDog_dom_sf"/>
</dbReference>
<dbReference type="OrthoDB" id="9774179at2"/>
<sequence length="289" mass="31863">MSKIIELKSVPSTLSYYLRALTVSKSGQLPVAESELGRAVLKGRRVNVSSLNAYREACAFSARGSLPATYPFVLAAPLHMELLVSDAFPFRVLGLVHLRNEIIQHRTIDVDETLDIDCTLRGPRPVPKGMEFDLYTRVLSGQELLWECVTTMLRRGGGSRPASRAHNKRKTVDFTPDSVSRWDVPAGTGRRYARVSGDSNPIHLSALTARLFGFRRAIVHGMWTKARCLAELDSLLPGDAFKVSVSFKLPVFLPSSVQFQQRAVDGSIEFAVKDSAGKKPHLTGVIESL</sequence>
<dbReference type="KEGG" id="mthd:A3224_05490"/>
<dbReference type="PANTHER" id="PTHR43841">
    <property type="entry name" value="3-HYDROXYACYL-THIOESTER DEHYDRATASE HTDX-RELATED"/>
    <property type="match status" value="1"/>
</dbReference>
<organism evidence="1 2">
    <name type="scientific">Microbulbifer thermotolerans</name>
    <dbReference type="NCBI Taxonomy" id="252514"/>
    <lineage>
        <taxon>Bacteria</taxon>
        <taxon>Pseudomonadati</taxon>
        <taxon>Pseudomonadota</taxon>
        <taxon>Gammaproteobacteria</taxon>
        <taxon>Cellvibrionales</taxon>
        <taxon>Microbulbiferaceae</taxon>
        <taxon>Microbulbifer</taxon>
    </lineage>
</organism>
<dbReference type="STRING" id="252514.A3224_05490"/>
<dbReference type="Gene3D" id="3.10.129.10">
    <property type="entry name" value="Hotdog Thioesterase"/>
    <property type="match status" value="1"/>
</dbReference>
<dbReference type="RefSeq" id="WP_067152360.1">
    <property type="nucleotide sequence ID" value="NZ_CP014864.1"/>
</dbReference>
<dbReference type="AlphaFoldDB" id="A0A143HKR5"/>
<dbReference type="PANTHER" id="PTHR43841:SF1">
    <property type="entry name" value="3-HYDROXYACYL-THIOESTER DEHYDRATASE X"/>
    <property type="match status" value="1"/>
</dbReference>
<dbReference type="InterPro" id="IPR002539">
    <property type="entry name" value="MaoC-like_dom"/>
</dbReference>
<protein>
    <submittedName>
        <fullName evidence="1">Uncharacterized protein</fullName>
    </submittedName>
</protein>
<keyword evidence="2" id="KW-1185">Reference proteome</keyword>
<dbReference type="GeneID" id="76607504"/>
<proteinExistence type="predicted"/>
<reference evidence="2" key="1">
    <citation type="submission" date="2016-03" db="EMBL/GenBank/DDBJ databases">
        <authorList>
            <person name="Lee Y.-S."/>
            <person name="Choi Y.-L."/>
        </authorList>
    </citation>
    <scope>NUCLEOTIDE SEQUENCE [LARGE SCALE GENOMIC DNA]</scope>
    <source>
        <strain evidence="2">DAU221</strain>
    </source>
</reference>
<evidence type="ECO:0000313" key="1">
    <source>
        <dbReference type="EMBL" id="AMX02107.1"/>
    </source>
</evidence>
<dbReference type="EMBL" id="CP014864">
    <property type="protein sequence ID" value="AMX02107.1"/>
    <property type="molecule type" value="Genomic_DNA"/>
</dbReference>